<dbReference type="RefSeq" id="XP_044435495.1">
    <property type="nucleotide sequence ID" value="XM_044579560.1"/>
</dbReference>
<sequence length="199" mass="21238">MAPPRTTGEAQACASRSVLWFMAVLHQVHAAVVYSAFLVGDPLYFTCVPWRLPLLLSMYAYASMALLILSHVELFLPRVPFAVHQALLHRGLVAVGGGVVNPMGSFVLGLPTGHDGVVPACTCLVAVLIVGLLVLWVWLVREYSGGGQPSGKTTTSTAAGNSMPKTHPRVWKKYRKHVVAENLGVSCPANVAPSSNRLG</sequence>
<organism evidence="4">
    <name type="scientific">Triticum aestivum</name>
    <name type="common">Wheat</name>
    <dbReference type="NCBI Taxonomy" id="4565"/>
    <lineage>
        <taxon>Eukaryota</taxon>
        <taxon>Viridiplantae</taxon>
        <taxon>Streptophyta</taxon>
        <taxon>Embryophyta</taxon>
        <taxon>Tracheophyta</taxon>
        <taxon>Spermatophyta</taxon>
        <taxon>Magnoliopsida</taxon>
        <taxon>Liliopsida</taxon>
        <taxon>Poales</taxon>
        <taxon>Poaceae</taxon>
        <taxon>BOP clade</taxon>
        <taxon>Pooideae</taxon>
        <taxon>Triticodae</taxon>
        <taxon>Triticeae</taxon>
        <taxon>Triticinae</taxon>
        <taxon>Triticum</taxon>
    </lineage>
</organism>
<dbReference type="Gramene" id="TraesMAC7B03G04111660.1">
    <property type="protein sequence ID" value="TraesMAC7B03G04111660.1.CDS1"/>
    <property type="gene ID" value="TraesMAC7B03G04111660"/>
</dbReference>
<keyword evidence="2" id="KW-0812">Transmembrane</keyword>
<dbReference type="Proteomes" id="UP000019116">
    <property type="component" value="Chromosome 7B"/>
</dbReference>
<accession>A0A3B6SCJ2</accession>
<dbReference type="RefSeq" id="XP_044435501.1">
    <property type="nucleotide sequence ID" value="XM_044579566.1"/>
</dbReference>
<evidence type="ECO:0000313" key="5">
    <source>
        <dbReference type="Proteomes" id="UP000019116"/>
    </source>
</evidence>
<dbReference type="RefSeq" id="XP_044435498.1">
    <property type="nucleotide sequence ID" value="XM_044579563.1"/>
</dbReference>
<dbReference type="Gramene" id="TraesWEE_scaffold_030674_01G000400.1">
    <property type="protein sequence ID" value="TraesWEE_scaffold_030674_01G000400.1"/>
    <property type="gene ID" value="TraesWEE_scaffold_030674_01G000400"/>
</dbReference>
<dbReference type="InterPro" id="IPR055802">
    <property type="entry name" value="DUF7378"/>
</dbReference>
<dbReference type="Gramene" id="TraesNOR7B03G04161970.1">
    <property type="protein sequence ID" value="TraesNOR7B03G04161970.1.CDS1"/>
    <property type="gene ID" value="TraesNOR7B03G04161970"/>
</dbReference>
<feature type="transmembrane region" description="Helical" evidence="2">
    <location>
        <begin position="88"/>
        <end position="110"/>
    </location>
</feature>
<keyword evidence="5" id="KW-1185">Reference proteome</keyword>
<dbReference type="Gramene" id="TraesRN7B0100444300.1">
    <property type="protein sequence ID" value="TraesRN7B0100444300.1"/>
    <property type="gene ID" value="TraesRN7B0100444300"/>
</dbReference>
<gene>
    <name evidence="4" type="primary">LOC123161764</name>
</gene>
<dbReference type="RefSeq" id="XP_044435512.1">
    <property type="nucleotide sequence ID" value="XM_044579577.1"/>
</dbReference>
<keyword evidence="2" id="KW-0472">Membrane</keyword>
<dbReference type="RefSeq" id="XP_044435508.1">
    <property type="nucleotide sequence ID" value="XM_044579573.1"/>
</dbReference>
<dbReference type="RefSeq" id="XP_044435500.1">
    <property type="nucleotide sequence ID" value="XM_044579565.1"/>
</dbReference>
<dbReference type="RefSeq" id="XP_044435497.1">
    <property type="nucleotide sequence ID" value="XM_044579562.1"/>
</dbReference>
<keyword evidence="2" id="KW-1133">Transmembrane helix</keyword>
<evidence type="ECO:0000256" key="1">
    <source>
        <dbReference type="SAM" id="MobiDB-lite"/>
    </source>
</evidence>
<dbReference type="RefSeq" id="XP_044435504.1">
    <property type="nucleotide sequence ID" value="XM_044579569.1"/>
</dbReference>
<reference evidence="4" key="1">
    <citation type="submission" date="2018-08" db="EMBL/GenBank/DDBJ databases">
        <authorList>
            <person name="Rossello M."/>
        </authorList>
    </citation>
    <scope>NUCLEOTIDE SEQUENCE [LARGE SCALE GENOMIC DNA]</scope>
    <source>
        <strain evidence="4">cv. Chinese Spring</strain>
    </source>
</reference>
<dbReference type="RefSeq" id="XP_044435496.1">
    <property type="nucleotide sequence ID" value="XM_044579561.1"/>
</dbReference>
<feature type="transmembrane region" description="Helical" evidence="2">
    <location>
        <begin position="54"/>
        <end position="76"/>
    </location>
</feature>
<dbReference type="RefSeq" id="XP_044435510.1">
    <property type="nucleotide sequence ID" value="XM_044579575.1"/>
</dbReference>
<dbReference type="Gramene" id="TraesCAD_scaffold_035082_01G000400.1">
    <property type="protein sequence ID" value="TraesCAD_scaffold_035082_01G000400.1"/>
    <property type="gene ID" value="TraesCAD_scaffold_035082_01G000400"/>
</dbReference>
<proteinExistence type="predicted"/>
<dbReference type="RefSeq" id="XP_044435509.1">
    <property type="nucleotide sequence ID" value="XM_044579574.1"/>
</dbReference>
<feature type="compositionally biased region" description="Polar residues" evidence="1">
    <location>
        <begin position="150"/>
        <end position="164"/>
    </location>
</feature>
<dbReference type="Gramene" id="TraesROB_scaffold_059038_01G000100.1">
    <property type="protein sequence ID" value="TraesROB_scaffold_059038_01G000100.1"/>
    <property type="gene ID" value="TraesROB_scaffold_059038_01G000100"/>
</dbReference>
<evidence type="ECO:0000313" key="4">
    <source>
        <dbReference type="EnsemblPlants" id="TraesCS7B02G165900.1.cds1"/>
    </source>
</evidence>
<dbReference type="OrthoDB" id="590548at2759"/>
<feature type="domain" description="DUF7378" evidence="3">
    <location>
        <begin position="6"/>
        <end position="144"/>
    </location>
</feature>
<dbReference type="RefSeq" id="XP_044435506.1">
    <property type="nucleotide sequence ID" value="XM_044579571.1"/>
</dbReference>
<dbReference type="RefSeq" id="XP_044435507.1">
    <property type="nucleotide sequence ID" value="XM_044579572.1"/>
</dbReference>
<dbReference type="Gramene" id="TraesCS7B03G0447800.1">
    <property type="protein sequence ID" value="TraesCS7B03G0447800.1.CDS1"/>
    <property type="gene ID" value="TraesCS7B03G0447800"/>
</dbReference>
<dbReference type="Gramene" id="TraesCS7B02G165900.1">
    <property type="protein sequence ID" value="TraesCS7B02G165900.1.cds1"/>
    <property type="gene ID" value="TraesCS7B02G165900"/>
</dbReference>
<dbReference type="EnsemblPlants" id="TraesCS7B02G165900.1">
    <property type="protein sequence ID" value="TraesCS7B02G165900.1.cds1"/>
    <property type="gene ID" value="TraesCS7B02G165900"/>
</dbReference>
<reference evidence="4" key="2">
    <citation type="submission" date="2018-10" db="UniProtKB">
        <authorList>
            <consortium name="EnsemblPlants"/>
        </authorList>
    </citation>
    <scope>IDENTIFICATION</scope>
</reference>
<dbReference type="RefSeq" id="XP_044435511.1">
    <property type="nucleotide sequence ID" value="XM_044579576.1"/>
</dbReference>
<dbReference type="GeneID" id="123161764"/>
<dbReference type="Gramene" id="TraesCLE_scaffold_068773_01G000400.1">
    <property type="protein sequence ID" value="TraesCLE_scaffold_068773_01G000400.1"/>
    <property type="gene ID" value="TraesCLE_scaffold_068773_01G000400"/>
</dbReference>
<dbReference type="RefSeq" id="XP_044435513.1">
    <property type="nucleotide sequence ID" value="XM_044579578.1"/>
</dbReference>
<evidence type="ECO:0000259" key="3">
    <source>
        <dbReference type="Pfam" id="PF24095"/>
    </source>
</evidence>
<dbReference type="OMA" id="IALWAWL"/>
<dbReference type="RefSeq" id="XP_044435503.1">
    <property type="nucleotide sequence ID" value="XM_044579568.1"/>
</dbReference>
<protein>
    <recommendedName>
        <fullName evidence="3">DUF7378 domain-containing protein</fullName>
    </recommendedName>
</protein>
<feature type="transmembrane region" description="Helical" evidence="2">
    <location>
        <begin position="116"/>
        <end position="139"/>
    </location>
</feature>
<dbReference type="AlphaFoldDB" id="A0A3B6SCJ2"/>
<feature type="region of interest" description="Disordered" evidence="1">
    <location>
        <begin position="145"/>
        <end position="166"/>
    </location>
</feature>
<dbReference type="Pfam" id="PF24095">
    <property type="entry name" value="DUF7378"/>
    <property type="match status" value="1"/>
</dbReference>
<name>A0A3B6SCJ2_WHEAT</name>
<dbReference type="RefSeq" id="XP_044435499.1">
    <property type="nucleotide sequence ID" value="XM_044579564.1"/>
</dbReference>
<evidence type="ECO:0000256" key="2">
    <source>
        <dbReference type="SAM" id="Phobius"/>
    </source>
</evidence>
<dbReference type="RefSeq" id="XP_044435505.1">
    <property type="nucleotide sequence ID" value="XM_044579570.1"/>
</dbReference>